<dbReference type="AlphaFoldDB" id="A0A836C2S6"/>
<dbReference type="PROSITE" id="PS51257">
    <property type="entry name" value="PROKAR_LIPOPROTEIN"/>
    <property type="match status" value="1"/>
</dbReference>
<gene>
    <name evidence="3" type="ORF">HYH03_004703</name>
</gene>
<feature type="signal peptide" evidence="2">
    <location>
        <begin position="1"/>
        <end position="30"/>
    </location>
</feature>
<protein>
    <submittedName>
        <fullName evidence="3">Uncharacterized protein</fullName>
    </submittedName>
</protein>
<keyword evidence="2" id="KW-0732">Signal</keyword>
<sequence length="342" mass="35612">MRHSALQAPRAWWLLAALLAATLFLGCALAAPGSDSERAPAAAGAGPSSGSSHSTRTRRPPEMPFSKFSSFAASGTPAQKQAARDFLNLTIPVYEVFSPAGYRPVDAQVVLRWSNGEPLAERHCLWCAAAPGVSPGALARVALPGTDGGAGWAWMRCPCRCGLARRGAALTAETPRPDRAGPPGGRGDLRAAAPAAALAAPPLRHPVRPGSAMRRAPRQTQPTRFNYCRPGVGLAMAQTMGKNAEWSSFELMPEVASELAECSFLQMLPPPGLAERALGLPPRCSHRGCGGMAGDSEAGAGPLLRCSGRCRGAAAYCCVACQKAYERRDGGEGEAGEGEEQG</sequence>
<accession>A0A836C2S6</accession>
<keyword evidence="4" id="KW-1185">Reference proteome</keyword>
<evidence type="ECO:0000256" key="1">
    <source>
        <dbReference type="SAM" id="MobiDB-lite"/>
    </source>
</evidence>
<dbReference type="Proteomes" id="UP000612055">
    <property type="component" value="Unassembled WGS sequence"/>
</dbReference>
<dbReference type="EMBL" id="JAEHOE010000015">
    <property type="protein sequence ID" value="KAG2497112.1"/>
    <property type="molecule type" value="Genomic_DNA"/>
</dbReference>
<evidence type="ECO:0000256" key="2">
    <source>
        <dbReference type="SAM" id="SignalP"/>
    </source>
</evidence>
<evidence type="ECO:0000313" key="3">
    <source>
        <dbReference type="EMBL" id="KAG2497112.1"/>
    </source>
</evidence>
<dbReference type="OrthoDB" id="265717at2759"/>
<comment type="caution">
    <text evidence="3">The sequence shown here is derived from an EMBL/GenBank/DDBJ whole genome shotgun (WGS) entry which is preliminary data.</text>
</comment>
<feature type="chain" id="PRO_5032846242" evidence="2">
    <location>
        <begin position="31"/>
        <end position="342"/>
    </location>
</feature>
<organism evidence="3 4">
    <name type="scientific">Edaphochlamys debaryana</name>
    <dbReference type="NCBI Taxonomy" id="47281"/>
    <lineage>
        <taxon>Eukaryota</taxon>
        <taxon>Viridiplantae</taxon>
        <taxon>Chlorophyta</taxon>
        <taxon>core chlorophytes</taxon>
        <taxon>Chlorophyceae</taxon>
        <taxon>CS clade</taxon>
        <taxon>Chlamydomonadales</taxon>
        <taxon>Chlamydomonadales incertae sedis</taxon>
        <taxon>Edaphochlamys</taxon>
    </lineage>
</organism>
<reference evidence="3" key="1">
    <citation type="journal article" date="2020" name="bioRxiv">
        <title>Comparative genomics of Chlamydomonas.</title>
        <authorList>
            <person name="Craig R.J."/>
            <person name="Hasan A.R."/>
            <person name="Ness R.W."/>
            <person name="Keightley P.D."/>
        </authorList>
    </citation>
    <scope>NUCLEOTIDE SEQUENCE</scope>
    <source>
        <strain evidence="3">CCAP 11/70</strain>
    </source>
</reference>
<proteinExistence type="predicted"/>
<feature type="compositionally biased region" description="Low complexity" evidence="1">
    <location>
        <begin position="39"/>
        <end position="54"/>
    </location>
</feature>
<evidence type="ECO:0000313" key="4">
    <source>
        <dbReference type="Proteomes" id="UP000612055"/>
    </source>
</evidence>
<feature type="region of interest" description="Disordered" evidence="1">
    <location>
        <begin position="36"/>
        <end position="61"/>
    </location>
</feature>
<name>A0A836C2S6_9CHLO</name>